<name>A0A5M9QYH1_9GAMM</name>
<dbReference type="OrthoDB" id="6466497at2"/>
<dbReference type="AlphaFoldDB" id="A0A5M9QYH1"/>
<proteinExistence type="predicted"/>
<comment type="caution">
    <text evidence="2">The sequence shown here is derived from an EMBL/GenBank/DDBJ whole genome shotgun (WGS) entry which is preliminary data.</text>
</comment>
<gene>
    <name evidence="2" type="ORF">F4V73_16415</name>
</gene>
<evidence type="ECO:0000313" key="3">
    <source>
        <dbReference type="Proteomes" id="UP000322181"/>
    </source>
</evidence>
<evidence type="ECO:0000313" key="2">
    <source>
        <dbReference type="EMBL" id="KAA8713523.1"/>
    </source>
</evidence>
<evidence type="ECO:0008006" key="4">
    <source>
        <dbReference type="Google" id="ProtNLM"/>
    </source>
</evidence>
<accession>A0A5M9QYH1</accession>
<dbReference type="EMBL" id="VXKB01000006">
    <property type="protein sequence ID" value="KAA8713523.1"/>
    <property type="molecule type" value="Genomic_DNA"/>
</dbReference>
<reference evidence="2 3" key="1">
    <citation type="submission" date="2019-09" db="EMBL/GenBank/DDBJ databases">
        <title>Draft genome sequence of various Type strains from the CCUG.</title>
        <authorList>
            <person name="Pineiro-Iglesias B."/>
            <person name="Tunovic T."/>
            <person name="Unosson C."/>
            <person name="Inganas E."/>
            <person name="Ohlen M."/>
            <person name="Cardew S."/>
            <person name="Jensie-Markopoulos S."/>
            <person name="Salva-Serra F."/>
            <person name="Jaen-Luchoro D."/>
            <person name="Karlsson R."/>
            <person name="Svensson-Stadler L."/>
            <person name="Chun J."/>
            <person name="Moore E."/>
        </authorList>
    </citation>
    <scope>NUCLEOTIDE SEQUENCE [LARGE SCALE GENOMIC DNA]</scope>
    <source>
        <strain evidence="2 3">CCUG 53682T</strain>
    </source>
</reference>
<dbReference type="PROSITE" id="PS51257">
    <property type="entry name" value="PROKAR_LIPOPROTEIN"/>
    <property type="match status" value="1"/>
</dbReference>
<dbReference type="RefSeq" id="WP_150385083.1">
    <property type="nucleotide sequence ID" value="NZ_BAAAFS010000002.1"/>
</dbReference>
<feature type="compositionally biased region" description="Basic and acidic residues" evidence="1">
    <location>
        <begin position="51"/>
        <end position="64"/>
    </location>
</feature>
<protein>
    <recommendedName>
        <fullName evidence="4">Lipoprotein</fullName>
    </recommendedName>
</protein>
<evidence type="ECO:0000256" key="1">
    <source>
        <dbReference type="SAM" id="MobiDB-lite"/>
    </source>
</evidence>
<organism evidence="2 3">
    <name type="scientific">Morganella psychrotolerans</name>
    <dbReference type="NCBI Taxonomy" id="368603"/>
    <lineage>
        <taxon>Bacteria</taxon>
        <taxon>Pseudomonadati</taxon>
        <taxon>Pseudomonadota</taxon>
        <taxon>Gammaproteobacteria</taxon>
        <taxon>Enterobacterales</taxon>
        <taxon>Morganellaceae</taxon>
        <taxon>Morganella</taxon>
    </lineage>
</organism>
<sequence length="151" mass="17365">MNNKINLMIIISSVMMLSSCTSGEVASFLETTNKVLSGGKSNEIDMGFKPSKPDPKKEAEYEENRKKFKEKRERWVGKSADDLVSSWGAPDKTYQRTDGGKQYTWEWRQKDTPGLYAMSIECNTEFISNNKGIIKSWDYSGCFPHLKPYYY</sequence>
<feature type="region of interest" description="Disordered" evidence="1">
    <location>
        <begin position="40"/>
        <end position="64"/>
    </location>
</feature>
<dbReference type="Proteomes" id="UP000322181">
    <property type="component" value="Unassembled WGS sequence"/>
</dbReference>